<evidence type="ECO:0000313" key="2">
    <source>
        <dbReference type="EMBL" id="GFS54577.1"/>
    </source>
</evidence>
<comment type="caution">
    <text evidence="2">The sequence shown here is derived from an EMBL/GenBank/DDBJ whole genome shotgun (WGS) entry which is preliminary data.</text>
</comment>
<sequence length="70" mass="7960">MTDPEIRSLVVQSKKETMEQKESLVSKIQTPCTEPDCSDHTPAPFPSIAKKSTKKTHKFKKRKAKKEFLG</sequence>
<feature type="compositionally biased region" description="Basic residues" evidence="1">
    <location>
        <begin position="51"/>
        <end position="70"/>
    </location>
</feature>
<dbReference type="AlphaFoldDB" id="A0A8X6MFU0"/>
<name>A0A8X6MFU0_9ARAC</name>
<proteinExistence type="predicted"/>
<keyword evidence="3" id="KW-1185">Reference proteome</keyword>
<gene>
    <name evidence="2" type="ORF">TNIN_131181</name>
</gene>
<evidence type="ECO:0000256" key="1">
    <source>
        <dbReference type="SAM" id="MobiDB-lite"/>
    </source>
</evidence>
<protein>
    <submittedName>
        <fullName evidence="2">Uncharacterized protein</fullName>
    </submittedName>
</protein>
<accession>A0A8X6MFU0</accession>
<feature type="region of interest" description="Disordered" evidence="1">
    <location>
        <begin position="31"/>
        <end position="70"/>
    </location>
</feature>
<dbReference type="EMBL" id="BMAV01026936">
    <property type="protein sequence ID" value="GFS54577.1"/>
    <property type="molecule type" value="Genomic_DNA"/>
</dbReference>
<organism evidence="2 3">
    <name type="scientific">Trichonephila inaurata madagascariensis</name>
    <dbReference type="NCBI Taxonomy" id="2747483"/>
    <lineage>
        <taxon>Eukaryota</taxon>
        <taxon>Metazoa</taxon>
        <taxon>Ecdysozoa</taxon>
        <taxon>Arthropoda</taxon>
        <taxon>Chelicerata</taxon>
        <taxon>Arachnida</taxon>
        <taxon>Araneae</taxon>
        <taxon>Araneomorphae</taxon>
        <taxon>Entelegynae</taxon>
        <taxon>Araneoidea</taxon>
        <taxon>Nephilidae</taxon>
        <taxon>Trichonephila</taxon>
        <taxon>Trichonephila inaurata</taxon>
    </lineage>
</organism>
<evidence type="ECO:0000313" key="3">
    <source>
        <dbReference type="Proteomes" id="UP000886998"/>
    </source>
</evidence>
<reference evidence="2" key="1">
    <citation type="submission" date="2020-08" db="EMBL/GenBank/DDBJ databases">
        <title>Multicomponent nature underlies the extraordinary mechanical properties of spider dragline silk.</title>
        <authorList>
            <person name="Kono N."/>
            <person name="Nakamura H."/>
            <person name="Mori M."/>
            <person name="Yoshida Y."/>
            <person name="Ohtoshi R."/>
            <person name="Malay A.D."/>
            <person name="Moran D.A.P."/>
            <person name="Tomita M."/>
            <person name="Numata K."/>
            <person name="Arakawa K."/>
        </authorList>
    </citation>
    <scope>NUCLEOTIDE SEQUENCE</scope>
</reference>
<dbReference type="Proteomes" id="UP000886998">
    <property type="component" value="Unassembled WGS sequence"/>
</dbReference>